<feature type="region of interest" description="Disordered" evidence="1">
    <location>
        <begin position="118"/>
        <end position="141"/>
    </location>
</feature>
<protein>
    <submittedName>
        <fullName evidence="2">Uncharacterized protein</fullName>
    </submittedName>
</protein>
<feature type="region of interest" description="Disordered" evidence="1">
    <location>
        <begin position="1"/>
        <end position="36"/>
    </location>
</feature>
<dbReference type="AlphaFoldDB" id="A0AAQ3TGB1"/>
<proteinExistence type="predicted"/>
<feature type="region of interest" description="Disordered" evidence="1">
    <location>
        <begin position="72"/>
        <end position="104"/>
    </location>
</feature>
<sequence length="200" mass="21828">MVSFERELASRPPRAASSPSTTCNTIATPPSTKPNVLGRRRRLFHLSPRAPLACTSAIHGLIVDRPRRLPPYAQTSDAALPTTPRSSRAHQSGRSTLRPSESSRAAAALPWVRLRFTTPHHSYTPPRATRPRGRSSPLTGTCSQATRLQVRGPSRVAARGNTGRRARFATVQRRKKKRSCLEPIAFDSLAALALAPTIET</sequence>
<reference evidence="2 3" key="1">
    <citation type="submission" date="2024-02" db="EMBL/GenBank/DDBJ databases">
        <title>High-quality chromosome-scale genome assembly of Pensacola bahiagrass (Paspalum notatum Flugge var. saurae).</title>
        <authorList>
            <person name="Vega J.M."/>
            <person name="Podio M."/>
            <person name="Orjuela J."/>
            <person name="Siena L.A."/>
            <person name="Pessino S.C."/>
            <person name="Combes M.C."/>
            <person name="Mariac C."/>
            <person name="Albertini E."/>
            <person name="Pupilli F."/>
            <person name="Ortiz J.P.A."/>
            <person name="Leblanc O."/>
        </authorList>
    </citation>
    <scope>NUCLEOTIDE SEQUENCE [LARGE SCALE GENOMIC DNA]</scope>
    <source>
        <strain evidence="2">R1</strain>
        <tissue evidence="2">Leaf</tissue>
    </source>
</reference>
<feature type="compositionally biased region" description="Polar residues" evidence="1">
    <location>
        <begin position="73"/>
        <end position="103"/>
    </location>
</feature>
<evidence type="ECO:0000313" key="2">
    <source>
        <dbReference type="EMBL" id="WVZ72005.1"/>
    </source>
</evidence>
<keyword evidence="3" id="KW-1185">Reference proteome</keyword>
<organism evidence="2 3">
    <name type="scientific">Paspalum notatum var. saurae</name>
    <dbReference type="NCBI Taxonomy" id="547442"/>
    <lineage>
        <taxon>Eukaryota</taxon>
        <taxon>Viridiplantae</taxon>
        <taxon>Streptophyta</taxon>
        <taxon>Embryophyta</taxon>
        <taxon>Tracheophyta</taxon>
        <taxon>Spermatophyta</taxon>
        <taxon>Magnoliopsida</taxon>
        <taxon>Liliopsida</taxon>
        <taxon>Poales</taxon>
        <taxon>Poaceae</taxon>
        <taxon>PACMAD clade</taxon>
        <taxon>Panicoideae</taxon>
        <taxon>Andropogonodae</taxon>
        <taxon>Paspaleae</taxon>
        <taxon>Paspalinae</taxon>
        <taxon>Paspalum</taxon>
    </lineage>
</organism>
<feature type="compositionally biased region" description="Polar residues" evidence="1">
    <location>
        <begin position="21"/>
        <end position="34"/>
    </location>
</feature>
<dbReference type="Proteomes" id="UP001341281">
    <property type="component" value="Chromosome 04"/>
</dbReference>
<accession>A0AAQ3TGB1</accession>
<dbReference type="EMBL" id="CP144748">
    <property type="protein sequence ID" value="WVZ72005.1"/>
    <property type="molecule type" value="Genomic_DNA"/>
</dbReference>
<gene>
    <name evidence="2" type="ORF">U9M48_020531</name>
</gene>
<name>A0AAQ3TGB1_PASNO</name>
<feature type="compositionally biased region" description="Low complexity" evidence="1">
    <location>
        <begin position="10"/>
        <end position="20"/>
    </location>
</feature>
<evidence type="ECO:0000313" key="3">
    <source>
        <dbReference type="Proteomes" id="UP001341281"/>
    </source>
</evidence>
<evidence type="ECO:0000256" key="1">
    <source>
        <dbReference type="SAM" id="MobiDB-lite"/>
    </source>
</evidence>